<dbReference type="Proteomes" id="UP001652740">
    <property type="component" value="Unplaced"/>
</dbReference>
<reference evidence="2" key="1">
    <citation type="submission" date="2025-08" db="UniProtKB">
        <authorList>
            <consortium name="RefSeq"/>
        </authorList>
    </citation>
    <scope>IDENTIFICATION</scope>
    <source>
        <tissue evidence="2">Whole larvae</tissue>
    </source>
</reference>
<evidence type="ECO:0000313" key="1">
    <source>
        <dbReference type="Proteomes" id="UP001652740"/>
    </source>
</evidence>
<evidence type="ECO:0000313" key="2">
    <source>
        <dbReference type="RefSeq" id="XP_031770435.2"/>
    </source>
</evidence>
<dbReference type="AlphaFoldDB" id="A0A6J3CF98"/>
<keyword evidence="1" id="KW-1185">Reference proteome</keyword>
<name>A0A6J3CF98_GALME</name>
<sequence length="272" mass="30707">MNTHRSDASTSTDDDMKERPLCLFYFTHPFGVLSPEPPTVTAAPAHVARAFINMEPVSPFHFWNTSTNESYNTATTVTSVPNEPSASTSKLKYDLGKTTVHKNPVNLVSVARTRKCTIDFGPGRDAVSSSLFSSDIWISSSSSSKSYEYTRRIIPYHRILPPLQLPPPKDASSWESSDDNTWPVKYINREKFSLPPIEMPTARDSEDIMRTKHVRAADSVSSVDSVSGKVKCRRRLGVKKHRKRVQLSGVRRMVTCLMRRTVRGILLHLHRY</sequence>
<protein>
    <submittedName>
        <fullName evidence="2">Uncharacterized protein LOC116413786</fullName>
    </submittedName>
</protein>
<dbReference type="GeneID" id="116413786"/>
<gene>
    <name evidence="2" type="primary">LOC116413786</name>
</gene>
<proteinExistence type="predicted"/>
<dbReference type="RefSeq" id="XP_031770435.2">
    <property type="nucleotide sequence ID" value="XM_031914575.2"/>
</dbReference>
<dbReference type="KEGG" id="gmw:116413786"/>
<organism evidence="1 2">
    <name type="scientific">Galleria mellonella</name>
    <name type="common">Greater wax moth</name>
    <dbReference type="NCBI Taxonomy" id="7137"/>
    <lineage>
        <taxon>Eukaryota</taxon>
        <taxon>Metazoa</taxon>
        <taxon>Ecdysozoa</taxon>
        <taxon>Arthropoda</taxon>
        <taxon>Hexapoda</taxon>
        <taxon>Insecta</taxon>
        <taxon>Pterygota</taxon>
        <taxon>Neoptera</taxon>
        <taxon>Endopterygota</taxon>
        <taxon>Lepidoptera</taxon>
        <taxon>Glossata</taxon>
        <taxon>Ditrysia</taxon>
        <taxon>Pyraloidea</taxon>
        <taxon>Pyralidae</taxon>
        <taxon>Galleriinae</taxon>
        <taxon>Galleria</taxon>
    </lineage>
</organism>
<dbReference type="InParanoid" id="A0A6J3CF98"/>
<accession>A0A6J3CF98</accession>